<evidence type="ECO:0000256" key="1">
    <source>
        <dbReference type="SAM" id="MobiDB-lite"/>
    </source>
</evidence>
<dbReference type="Proteomes" id="UP000095746">
    <property type="component" value="Unassembled WGS sequence"/>
</dbReference>
<proteinExistence type="predicted"/>
<feature type="region of interest" description="Disordered" evidence="1">
    <location>
        <begin position="64"/>
        <end position="94"/>
    </location>
</feature>
<evidence type="ECO:0000313" key="2">
    <source>
        <dbReference type="EMBL" id="CUP42041.1"/>
    </source>
</evidence>
<dbReference type="EMBL" id="CYZT01000351">
    <property type="protein sequence ID" value="CUP42041.1"/>
    <property type="molecule type" value="Genomic_DNA"/>
</dbReference>
<gene>
    <name evidence="2" type="ORF">ERS852411_03113</name>
</gene>
<name>A0A174N3U8_FLAPL</name>
<feature type="region of interest" description="Disordered" evidence="1">
    <location>
        <begin position="1"/>
        <end position="21"/>
    </location>
</feature>
<dbReference type="AlphaFoldDB" id="A0A174N3U8"/>
<protein>
    <submittedName>
        <fullName evidence="2">Uncharacterized protein</fullName>
    </submittedName>
</protein>
<sequence>MHGGISVSSQSQGRHSQTSTSFILSTMGSTASTTAVGRLVLPMFCSSIPSNATSEENTLAVPSLPKRITRLSKTHRPQTSTGRAAPMNASAVTR</sequence>
<reference evidence="2 3" key="1">
    <citation type="submission" date="2015-09" db="EMBL/GenBank/DDBJ databases">
        <authorList>
            <consortium name="Pathogen Informatics"/>
        </authorList>
    </citation>
    <scope>NUCLEOTIDE SEQUENCE [LARGE SCALE GENOMIC DNA]</scope>
    <source>
        <strain evidence="2 3">2789STDY5608854</strain>
    </source>
</reference>
<feature type="compositionally biased region" description="Basic residues" evidence="1">
    <location>
        <begin position="67"/>
        <end position="76"/>
    </location>
</feature>
<organism evidence="2 3">
    <name type="scientific">Flavonifractor plautii</name>
    <name type="common">Fusobacterium plautii</name>
    <dbReference type="NCBI Taxonomy" id="292800"/>
    <lineage>
        <taxon>Bacteria</taxon>
        <taxon>Bacillati</taxon>
        <taxon>Bacillota</taxon>
        <taxon>Clostridia</taxon>
        <taxon>Eubacteriales</taxon>
        <taxon>Oscillospiraceae</taxon>
        <taxon>Flavonifractor</taxon>
    </lineage>
</organism>
<accession>A0A174N3U8</accession>
<evidence type="ECO:0000313" key="3">
    <source>
        <dbReference type="Proteomes" id="UP000095746"/>
    </source>
</evidence>